<dbReference type="RefSeq" id="WP_211347450.1">
    <property type="nucleotide sequence ID" value="NZ_JBHTGS010000002.1"/>
</dbReference>
<evidence type="ECO:0000313" key="6">
    <source>
        <dbReference type="Proteomes" id="UP000317043"/>
    </source>
</evidence>
<dbReference type="Gene3D" id="1.10.10.10">
    <property type="entry name" value="Winged helix-like DNA-binding domain superfamily/Winged helix DNA-binding domain"/>
    <property type="match status" value="1"/>
</dbReference>
<dbReference type="PROSITE" id="PS50043">
    <property type="entry name" value="HTH_LUXR_2"/>
    <property type="match status" value="1"/>
</dbReference>
<dbReference type="InParanoid" id="A0A543APN8"/>
<dbReference type="InterPro" id="IPR000792">
    <property type="entry name" value="Tscrpt_reg_LuxR_C"/>
</dbReference>
<dbReference type="SUPFAM" id="SSF46894">
    <property type="entry name" value="C-terminal effector domain of the bipartite response regulators"/>
    <property type="match status" value="1"/>
</dbReference>
<dbReference type="Proteomes" id="UP000317043">
    <property type="component" value="Unassembled WGS sequence"/>
</dbReference>
<comment type="caution">
    <text evidence="5">The sequence shown here is derived from an EMBL/GenBank/DDBJ whole genome shotgun (WGS) entry which is preliminary data.</text>
</comment>
<keyword evidence="1" id="KW-0805">Transcription regulation</keyword>
<organism evidence="5 6">
    <name type="scientific">Stackebrandtia endophytica</name>
    <dbReference type="NCBI Taxonomy" id="1496996"/>
    <lineage>
        <taxon>Bacteria</taxon>
        <taxon>Bacillati</taxon>
        <taxon>Actinomycetota</taxon>
        <taxon>Actinomycetes</taxon>
        <taxon>Glycomycetales</taxon>
        <taxon>Glycomycetaceae</taxon>
        <taxon>Stackebrandtia</taxon>
    </lineage>
</organism>
<dbReference type="EMBL" id="VFOW01000001">
    <property type="protein sequence ID" value="TQL74525.1"/>
    <property type="molecule type" value="Genomic_DNA"/>
</dbReference>
<dbReference type="PANTHER" id="PTHR44688">
    <property type="entry name" value="DNA-BINDING TRANSCRIPTIONAL ACTIVATOR DEVR_DOSR"/>
    <property type="match status" value="1"/>
</dbReference>
<dbReference type="GO" id="GO:0003677">
    <property type="term" value="F:DNA binding"/>
    <property type="evidence" value="ECO:0007669"/>
    <property type="project" value="UniProtKB-KW"/>
</dbReference>
<sequence length="826" mass="85133">MPQAITDAASSGHDPATPHASTVVAIAQMLAEPGLVVITGAAGSGRTSLLKQIAQAFRGPVYTGGGLSMLRGNSGLALSRAVRAKMPVHDVALCAEAVRSRVRNGLLVIDDLQWCDPVTLAVLPHLAKHCRVVTALRTPHRLPEATVEALQQAATFHPAPPIDTAEAITLVHTLAPGLADSAVAALVRRAGGNLLVLSAMARSAQRQPSRISAPPSHASPAVHAIAEAIADLPRPERTALAALGLLGRPASVGMLGPGAHGLQQAHLVTIDNDVASPISPFTAEVAAGLLDPDARAALHRKLAELVDDLEAARHLAACGDTDAALARAKAAAALDNRARRAEALLFAVSLPGEHTEADRLAAAEAALAVGRPRSALKVLTGCESLPALILAGHAHLHAGDQARAESIVAALPEPASVSGDMAAEIDRIALLTAPTDSAALVHAVRQRHGNRPDNPGLAAALAAAEAAAKLPGWTASLAVAAATAGRSGDALSARWSAWLLVENLINDGNLTDAAVAAAAAARACTSDHAFSWQTRFLAAQLWCEVLAGQALDSVTDKAVALLDHALPSVARGYASAAASLAEADTGSLRNARYRLNQAGPVPESVAQLLRWVAGEAAWLDNQPQQAAGEVAATPSLVSGLGRITGYWAAHDGAVGVLGDDSDDGLPEAARATVAAWNAATSGGRGAFESAAAAWRDLVRREQVRCLLAAGVHAEGPGEAVPSLEEAERLADEAGLTVLAGRARQGLRKHHIRRDRRGRRAGDELTERERQVLAMVADGEPTRRIAGALGITRETVETHIRAGMRKLGAKTRTEAAVRAAAMSERGP</sequence>
<feature type="domain" description="HTH luxR-type" evidence="4">
    <location>
        <begin position="757"/>
        <end position="822"/>
    </location>
</feature>
<dbReference type="SMART" id="SM00421">
    <property type="entry name" value="HTH_LUXR"/>
    <property type="match status" value="1"/>
</dbReference>
<evidence type="ECO:0000256" key="3">
    <source>
        <dbReference type="ARBA" id="ARBA00023163"/>
    </source>
</evidence>
<evidence type="ECO:0000313" key="5">
    <source>
        <dbReference type="EMBL" id="TQL74525.1"/>
    </source>
</evidence>
<dbReference type="AlphaFoldDB" id="A0A543APN8"/>
<dbReference type="CDD" id="cd06170">
    <property type="entry name" value="LuxR_C_like"/>
    <property type="match status" value="1"/>
</dbReference>
<keyword evidence="3" id="KW-0804">Transcription</keyword>
<accession>A0A543APN8</accession>
<dbReference type="PRINTS" id="PR00038">
    <property type="entry name" value="HTHLUXR"/>
</dbReference>
<dbReference type="InterPro" id="IPR016032">
    <property type="entry name" value="Sig_transdc_resp-reg_C-effctor"/>
</dbReference>
<dbReference type="InterPro" id="IPR036388">
    <property type="entry name" value="WH-like_DNA-bd_sf"/>
</dbReference>
<proteinExistence type="predicted"/>
<name>A0A543APN8_9ACTN</name>
<dbReference type="PANTHER" id="PTHR44688:SF16">
    <property type="entry name" value="DNA-BINDING TRANSCRIPTIONAL ACTIVATOR DEVR_DOSR"/>
    <property type="match status" value="1"/>
</dbReference>
<evidence type="ECO:0000259" key="4">
    <source>
        <dbReference type="PROSITE" id="PS50043"/>
    </source>
</evidence>
<reference evidence="5 6" key="1">
    <citation type="submission" date="2019-06" db="EMBL/GenBank/DDBJ databases">
        <title>Sequencing the genomes of 1000 actinobacteria strains.</title>
        <authorList>
            <person name="Klenk H.-P."/>
        </authorList>
    </citation>
    <scope>NUCLEOTIDE SEQUENCE [LARGE SCALE GENOMIC DNA]</scope>
    <source>
        <strain evidence="5 6">DSM 45928</strain>
    </source>
</reference>
<dbReference type="SUPFAM" id="SSF52540">
    <property type="entry name" value="P-loop containing nucleoside triphosphate hydrolases"/>
    <property type="match status" value="1"/>
</dbReference>
<dbReference type="GO" id="GO:0006355">
    <property type="term" value="P:regulation of DNA-templated transcription"/>
    <property type="evidence" value="ECO:0007669"/>
    <property type="project" value="InterPro"/>
</dbReference>
<evidence type="ECO:0000256" key="1">
    <source>
        <dbReference type="ARBA" id="ARBA00023015"/>
    </source>
</evidence>
<dbReference type="Pfam" id="PF00196">
    <property type="entry name" value="GerE"/>
    <property type="match status" value="1"/>
</dbReference>
<dbReference type="InterPro" id="IPR027417">
    <property type="entry name" value="P-loop_NTPase"/>
</dbReference>
<keyword evidence="2" id="KW-0238">DNA-binding</keyword>
<keyword evidence="6" id="KW-1185">Reference proteome</keyword>
<protein>
    <submittedName>
        <fullName evidence="5">Regulatory LuxR family protein</fullName>
    </submittedName>
</protein>
<evidence type="ECO:0000256" key="2">
    <source>
        <dbReference type="ARBA" id="ARBA00023125"/>
    </source>
</evidence>
<gene>
    <name evidence="5" type="ORF">FB566_0008</name>
</gene>